<evidence type="ECO:0000313" key="2">
    <source>
        <dbReference type="EMBL" id="MBW0535898.1"/>
    </source>
</evidence>
<accession>A0A9Q3IC20</accession>
<dbReference type="Gene3D" id="3.10.129.10">
    <property type="entry name" value="Hotdog Thioesterase"/>
    <property type="match status" value="1"/>
</dbReference>
<reference evidence="2" key="1">
    <citation type="submission" date="2021-03" db="EMBL/GenBank/DDBJ databases">
        <title>Draft genome sequence of rust myrtle Austropuccinia psidii MF-1, a brazilian biotype.</title>
        <authorList>
            <person name="Quecine M.C."/>
            <person name="Pachon D.M.R."/>
            <person name="Bonatelli M.L."/>
            <person name="Correr F.H."/>
            <person name="Franceschini L.M."/>
            <person name="Leite T.F."/>
            <person name="Margarido G.R.A."/>
            <person name="Almeida C.A."/>
            <person name="Ferrarezi J.A."/>
            <person name="Labate C.A."/>
        </authorList>
    </citation>
    <scope>NUCLEOTIDE SEQUENCE</scope>
    <source>
        <strain evidence="2">MF-1</strain>
    </source>
</reference>
<proteinExistence type="inferred from homology"/>
<dbReference type="PANTHER" id="PTHR12475">
    <property type="match status" value="1"/>
</dbReference>
<dbReference type="PANTHER" id="PTHR12475:SF4">
    <property type="entry name" value="PROTEIN THEM6"/>
    <property type="match status" value="1"/>
</dbReference>
<dbReference type="AlphaFoldDB" id="A0A9Q3IC20"/>
<dbReference type="SUPFAM" id="SSF54637">
    <property type="entry name" value="Thioesterase/thiol ester dehydrase-isomerase"/>
    <property type="match status" value="1"/>
</dbReference>
<evidence type="ECO:0000256" key="1">
    <source>
        <dbReference type="ARBA" id="ARBA00038476"/>
    </source>
</evidence>
<comment type="caution">
    <text evidence="2">The sequence shown here is derived from an EMBL/GenBank/DDBJ whole genome shotgun (WGS) entry which is preliminary data.</text>
</comment>
<gene>
    <name evidence="2" type="ORF">O181_075613</name>
</gene>
<dbReference type="InterPro" id="IPR051490">
    <property type="entry name" value="THEM6_lcsJ_thioesterase"/>
</dbReference>
<dbReference type="OrthoDB" id="265761at2759"/>
<sequence length="469" mass="53015">MVRPRLLLSNFLHPWLPAPQGHPYLDLTCKSQSTSHYSVIEFVVGVVEVRTSPNRRSSGCGASSRQGHGLIGVGLDGLAMILSTTALIGVLQYSRLDDGFSESSIRAPNIRQQESYQNSFKYTIAFTTYLSFRPAIPAAMSTPSDCATLSREKHTSDYANGKGSGPKSWQSLAARLRPRISTLLISFLAYRFAKPRPSNGLLKRISKWLALWFAVLNWRAVPMYWHIMTLFPILAAKMKRWRLGLSLEGFVERSGIIGTSPFDARIISKHCATWNTCDFLLHMSNSAYAMALDEVRAIWHVKMISIAMRGDHEVVRPVVASTHFTYFSEIPMLADFQVEFRPVSWDNKWLYLLATFTTDPPKGSKTRTLNCLSITRTVNKIGRRTVCPSKLLAICGFGKDPSHWKHINYLRRQPCNKKSKLRPSQEWLLNGTTDNFLSEFEPIRKQNLEIIRCALDGDSINGAERLKEL</sequence>
<evidence type="ECO:0000313" key="3">
    <source>
        <dbReference type="Proteomes" id="UP000765509"/>
    </source>
</evidence>
<organism evidence="2 3">
    <name type="scientific">Austropuccinia psidii MF-1</name>
    <dbReference type="NCBI Taxonomy" id="1389203"/>
    <lineage>
        <taxon>Eukaryota</taxon>
        <taxon>Fungi</taxon>
        <taxon>Dikarya</taxon>
        <taxon>Basidiomycota</taxon>
        <taxon>Pucciniomycotina</taxon>
        <taxon>Pucciniomycetes</taxon>
        <taxon>Pucciniales</taxon>
        <taxon>Sphaerophragmiaceae</taxon>
        <taxon>Austropuccinia</taxon>
    </lineage>
</organism>
<protein>
    <submittedName>
        <fullName evidence="2">Uncharacterized protein</fullName>
    </submittedName>
</protein>
<dbReference type="EMBL" id="AVOT02040672">
    <property type="protein sequence ID" value="MBW0535898.1"/>
    <property type="molecule type" value="Genomic_DNA"/>
</dbReference>
<keyword evidence="3" id="KW-1185">Reference proteome</keyword>
<dbReference type="Proteomes" id="UP000765509">
    <property type="component" value="Unassembled WGS sequence"/>
</dbReference>
<comment type="similarity">
    <text evidence="1">Belongs to the lcsJ thioesterase family.</text>
</comment>
<name>A0A9Q3IC20_9BASI</name>
<dbReference type="Pfam" id="PF13279">
    <property type="entry name" value="4HBT_2"/>
    <property type="match status" value="1"/>
</dbReference>
<dbReference type="InterPro" id="IPR029069">
    <property type="entry name" value="HotDog_dom_sf"/>
</dbReference>